<keyword evidence="3" id="KW-1185">Reference proteome</keyword>
<feature type="region of interest" description="Disordered" evidence="1">
    <location>
        <begin position="143"/>
        <end position="193"/>
    </location>
</feature>
<dbReference type="Proteomes" id="UP000198816">
    <property type="component" value="Unassembled WGS sequence"/>
</dbReference>
<reference evidence="3" key="1">
    <citation type="submission" date="2016-10" db="EMBL/GenBank/DDBJ databases">
        <authorList>
            <person name="Varghese N."/>
            <person name="Submissions S."/>
        </authorList>
    </citation>
    <scope>NUCLEOTIDE SEQUENCE [LARGE SCALE GENOMIC DNA]</scope>
    <source>
        <strain evidence="3">DSM 217</strain>
    </source>
</reference>
<protein>
    <submittedName>
        <fullName evidence="2">Uncharacterized protein</fullName>
    </submittedName>
</protein>
<sequence>MPRVCDFPSTPTAAPLTPSARGLAFSIEDHQHGIDEHRPGRSCRRLLDRRREHHLGAGRGPESEPRCAQADLPPMPAGAKASVEPASAVPRPVLDMPHAQPCGVLLPLGAPEQPHRHVWGSASFSCGTTKVTISGWWLPYTHPRPPSSSNTLQSPATDPASTGPHARSNTFASAAGSAVGCLSSPTRARRRRR</sequence>
<proteinExistence type="predicted"/>
<evidence type="ECO:0000313" key="3">
    <source>
        <dbReference type="Proteomes" id="UP000198816"/>
    </source>
</evidence>
<name>A0A1H3D3Y2_THIRO</name>
<feature type="compositionally biased region" description="Polar residues" evidence="1">
    <location>
        <begin position="147"/>
        <end position="160"/>
    </location>
</feature>
<dbReference type="EMBL" id="FNNZ01000041">
    <property type="protein sequence ID" value="SDX60474.1"/>
    <property type="molecule type" value="Genomic_DNA"/>
</dbReference>
<organism evidence="2 3">
    <name type="scientific">Thiocapsa roseopersicina</name>
    <dbReference type="NCBI Taxonomy" id="1058"/>
    <lineage>
        <taxon>Bacteria</taxon>
        <taxon>Pseudomonadati</taxon>
        <taxon>Pseudomonadota</taxon>
        <taxon>Gammaproteobacteria</taxon>
        <taxon>Chromatiales</taxon>
        <taxon>Chromatiaceae</taxon>
        <taxon>Thiocapsa</taxon>
    </lineage>
</organism>
<evidence type="ECO:0000313" key="2">
    <source>
        <dbReference type="EMBL" id="SDX60474.1"/>
    </source>
</evidence>
<accession>A0A1H3D3Y2</accession>
<gene>
    <name evidence="2" type="ORF">SAMN05421783_14119</name>
</gene>
<dbReference type="AlphaFoldDB" id="A0A1H3D3Y2"/>
<feature type="region of interest" description="Disordered" evidence="1">
    <location>
        <begin position="55"/>
        <end position="84"/>
    </location>
</feature>
<evidence type="ECO:0000256" key="1">
    <source>
        <dbReference type="SAM" id="MobiDB-lite"/>
    </source>
</evidence>